<dbReference type="Proteomes" id="UP000664844">
    <property type="component" value="Unassembled WGS sequence"/>
</dbReference>
<organism evidence="1 2">
    <name type="scientific">Phormidium pseudopriestleyi FRX01</name>
    <dbReference type="NCBI Taxonomy" id="1759528"/>
    <lineage>
        <taxon>Bacteria</taxon>
        <taxon>Bacillati</taxon>
        <taxon>Cyanobacteriota</taxon>
        <taxon>Cyanophyceae</taxon>
        <taxon>Oscillatoriophycideae</taxon>
        <taxon>Oscillatoriales</taxon>
        <taxon>Oscillatoriaceae</taxon>
        <taxon>Phormidium</taxon>
    </lineage>
</organism>
<dbReference type="RefSeq" id="WP_207089847.1">
    <property type="nucleotide sequence ID" value="NZ_JAFLQW010000539.1"/>
</dbReference>
<sequence>MHIWDNFVKSKTQKIEVLGYNRQANPSREIPRLLLLRMIQKNRGKSGKIGENLREQSWANTAGGSRVEFSFWAIDRPFNHPSPSDSAAFSP</sequence>
<keyword evidence="2" id="KW-1185">Reference proteome</keyword>
<accession>A0ABS3FX63</accession>
<proteinExistence type="predicted"/>
<dbReference type="EMBL" id="JAFLQW010000539">
    <property type="protein sequence ID" value="MBO0351407.1"/>
    <property type="molecule type" value="Genomic_DNA"/>
</dbReference>
<name>A0ABS3FX63_9CYAN</name>
<evidence type="ECO:0000313" key="1">
    <source>
        <dbReference type="EMBL" id="MBO0351407.1"/>
    </source>
</evidence>
<gene>
    <name evidence="1" type="ORF">J0895_20460</name>
</gene>
<evidence type="ECO:0000313" key="2">
    <source>
        <dbReference type="Proteomes" id="UP000664844"/>
    </source>
</evidence>
<reference evidence="1 2" key="1">
    <citation type="submission" date="2021-03" db="EMBL/GenBank/DDBJ databases">
        <title>Metabolic Capacity of the Antarctic Cyanobacterium Phormidium pseudopriestleyi that Sustains Oxygenic Photosynthesis in the Presence of Hydrogen Sulfide.</title>
        <authorList>
            <person name="Lumian J.E."/>
            <person name="Jungblut A.D."/>
            <person name="Dillon M.L."/>
            <person name="Hawes I."/>
            <person name="Doran P.T."/>
            <person name="Mackey T.J."/>
            <person name="Dick G.J."/>
            <person name="Grettenberger C.L."/>
            <person name="Sumner D.Y."/>
        </authorList>
    </citation>
    <scope>NUCLEOTIDE SEQUENCE [LARGE SCALE GENOMIC DNA]</scope>
    <source>
        <strain evidence="1 2">FRX01</strain>
    </source>
</reference>
<comment type="caution">
    <text evidence="1">The sequence shown here is derived from an EMBL/GenBank/DDBJ whole genome shotgun (WGS) entry which is preliminary data.</text>
</comment>
<protein>
    <submittedName>
        <fullName evidence="1">Uncharacterized protein</fullName>
    </submittedName>
</protein>